<name>M3HNE1_CANMX</name>
<comment type="caution">
    <text evidence="1">The sequence shown here is derived from an EMBL/GenBank/DDBJ whole genome shotgun (WGS) entry which is preliminary data.</text>
</comment>
<dbReference type="AlphaFoldDB" id="M3HNE1"/>
<sequence length="966" mass="110767">MTQYEDVAKLEKLTFRYKQNHKQQVLNDIFDIVFANGAANHLYLETLFQHALILPLAQQLAAGEKKETVKFYKLTLAVAVHSYHTIGGTQFFVNHLVSVFNGNDEKIKFLDKLADFAIDKTIKDTDFKIDILRFFLILLIDDKLQEYFEDYFGLGIWHSLKDPYSITDDEQLNSLIGSNKTSSKKNYWLLQLVKSFGNKSELCITDWQIAVAKFLQSLVSNHKYHETVSLFLKSIRASSYFTACVNKGSINAVKVLKHALADHTEFRHLKQELNVLFVDRSDFLTKINAIKSVYDTTREQFAELLIENLSLKDSVSLLNSYVTPKNQTNFEAVKYFTNEDDMKKFYIDICISDVFEFETPELKFWEATTESSFDNIPNYINFATNYSSFSTLYCDASFELNDQAKRDILSHLKNVASRITVTGDNHFSGTSKYFKKIEKISQQKGNEYDIAIDGTVGQEFKYALAITICKPSKESTLKKFGINKLRIGRLENKENKVILKIENLEHIEPTHLVLLPTTDALKGLDAMKHNERMRMVTDDISSEIVVSSLGTKYSDIIQVMATIPFTDISSILPSVLDSPTIVLTSSATLLQQYQDVVLIRYGDDQSVKSVIDYANDLFVKIQKCIDATATIVNLGEISQSQQLSEIIEKFLVKWREVVDDKLKTGTDLPSSFLEIVTSPSKAEDATKEATHIKEIISLITKSWILCGKELSKSAWIYICKTFSVMMTVDDFFNFEDRACNQWNFVFLNCDISAFFMAFPHVPWKNEYPGTVKIVGGNMRKYFYFKQDTTVPFSERIRPGSLKFNPGFRNQTSFISVKTQLDEAEYCVALYYYMRKLGYPRWVIGIWVCSKRQLELIKEIAESKLPRDIGQPVVVFNRSGIHDYDCFDYSIISLFSDSGYKVTHGPGKRGNYYISSDMKTDRPLDDDTTECNLQIVPNEKYGLDERTSLERIAIKNVTDLYRFAENT</sequence>
<evidence type="ECO:0008006" key="3">
    <source>
        <dbReference type="Google" id="ProtNLM"/>
    </source>
</evidence>
<dbReference type="EMBL" id="AOGT01000877">
    <property type="protein sequence ID" value="EMG48992.1"/>
    <property type="molecule type" value="Genomic_DNA"/>
</dbReference>
<evidence type="ECO:0000313" key="2">
    <source>
        <dbReference type="Proteomes" id="UP000011777"/>
    </source>
</evidence>
<dbReference type="HOGENOM" id="CLU_012995_0_0_1"/>
<dbReference type="OrthoDB" id="1879at2759"/>
<evidence type="ECO:0000313" key="1">
    <source>
        <dbReference type="EMBL" id="EMG48992.1"/>
    </source>
</evidence>
<accession>M3HNE1</accession>
<dbReference type="OMA" id="NNEMIYV"/>
<reference evidence="1 2" key="1">
    <citation type="submission" date="2013-02" db="EMBL/GenBank/DDBJ databases">
        <title>Genome sequence of Candida maltosa Xu316, a potential industrial strain for xylitol and ethanol production.</title>
        <authorList>
            <person name="Yu J."/>
            <person name="Wang Q."/>
            <person name="Geng X."/>
            <person name="Bao W."/>
            <person name="He P."/>
            <person name="Cai J."/>
        </authorList>
    </citation>
    <scope>NUCLEOTIDE SEQUENCE [LARGE SCALE GENOMIC DNA]</scope>
    <source>
        <strain evidence="2">Xu316</strain>
    </source>
</reference>
<dbReference type="Proteomes" id="UP000011777">
    <property type="component" value="Unassembled WGS sequence"/>
</dbReference>
<protein>
    <recommendedName>
        <fullName evidence="3">DNA2/NAM7 helicase-like C-terminal domain-containing protein</fullName>
    </recommendedName>
</protein>
<gene>
    <name evidence="1" type="ORF">G210_0347</name>
</gene>
<proteinExistence type="predicted"/>
<keyword evidence="2" id="KW-1185">Reference proteome</keyword>
<dbReference type="STRING" id="1245528.M3HNE1"/>
<organism evidence="1 2">
    <name type="scientific">Candida maltosa (strain Xu316)</name>
    <name type="common">Yeast</name>
    <dbReference type="NCBI Taxonomy" id="1245528"/>
    <lineage>
        <taxon>Eukaryota</taxon>
        <taxon>Fungi</taxon>
        <taxon>Dikarya</taxon>
        <taxon>Ascomycota</taxon>
        <taxon>Saccharomycotina</taxon>
        <taxon>Pichiomycetes</taxon>
        <taxon>Debaryomycetaceae</taxon>
        <taxon>Candida/Lodderomyces clade</taxon>
        <taxon>Candida</taxon>
    </lineage>
</organism>